<evidence type="ECO:0000256" key="1">
    <source>
        <dbReference type="ARBA" id="ARBA00022490"/>
    </source>
</evidence>
<comment type="cofactor">
    <cofactor evidence="6">
        <name>a divalent metal cation</name>
        <dbReference type="ChEBI" id="CHEBI:60240"/>
    </cofactor>
</comment>
<keyword evidence="9" id="KW-1185">Reference proteome</keyword>
<comment type="function">
    <text evidence="6">Exonuclease involved in the 3' processing of various precursor tRNAs. Initiates hydrolysis at the 3'-terminus of an RNA molecule and releases 5'-mononucleotides.</text>
</comment>
<dbReference type="SMART" id="SM00474">
    <property type="entry name" value="35EXOc"/>
    <property type="match status" value="1"/>
</dbReference>
<gene>
    <name evidence="6 8" type="primary">rnd</name>
    <name evidence="8" type="ORF">KSP9073_02625</name>
</gene>
<dbReference type="PROSITE" id="PS50967">
    <property type="entry name" value="HRDC"/>
    <property type="match status" value="1"/>
</dbReference>
<comment type="subcellular location">
    <subcellularLocation>
        <location evidence="6">Cytoplasm</location>
    </subcellularLocation>
</comment>
<dbReference type="GO" id="GO:0000166">
    <property type="term" value="F:nucleotide binding"/>
    <property type="evidence" value="ECO:0007669"/>
    <property type="project" value="InterPro"/>
</dbReference>
<keyword evidence="4 6" id="KW-0378">Hydrolase</keyword>
<dbReference type="PANTHER" id="PTHR47649">
    <property type="entry name" value="RIBONUCLEASE D"/>
    <property type="match status" value="1"/>
</dbReference>
<dbReference type="InterPro" id="IPR044876">
    <property type="entry name" value="HRDC_dom_sf"/>
</dbReference>
<keyword evidence="1 6" id="KW-0963">Cytoplasm</keyword>
<dbReference type="GO" id="GO:0003676">
    <property type="term" value="F:nucleic acid binding"/>
    <property type="evidence" value="ECO:0007669"/>
    <property type="project" value="InterPro"/>
</dbReference>
<proteinExistence type="inferred from homology"/>
<feature type="domain" description="HRDC" evidence="7">
    <location>
        <begin position="216"/>
        <end position="296"/>
    </location>
</feature>
<dbReference type="Proteomes" id="UP000244934">
    <property type="component" value="Unassembled WGS sequence"/>
</dbReference>
<reference evidence="9" key="1">
    <citation type="submission" date="2018-03" db="EMBL/GenBank/DDBJ databases">
        <authorList>
            <person name="Navarro De La Torre S."/>
        </authorList>
    </citation>
    <scope>NUCLEOTIDE SEQUENCE [LARGE SCALE GENOMIC DNA]</scope>
    <source>
        <strain evidence="9">EAod3</strain>
    </source>
</reference>
<dbReference type="InterPro" id="IPR048579">
    <property type="entry name" value="RNAseD_HRDC_C"/>
</dbReference>
<dbReference type="Gene3D" id="1.10.150.80">
    <property type="entry name" value="HRDC domain"/>
    <property type="match status" value="2"/>
</dbReference>
<sequence length="386" mass="43851">MTMPTDVTWHFIDTEEALERACTDLATREVIGVDTEFMRETTFYPVPALIQLGDAEVVYLIDPTVIAPTKSLRTLLGDEGPLKILHACSEDMEIFTLWVGDVPSPLVDTQMAHALLGTENSISYQRLVDHWEQQHVPKGETRSNWLQRPLSEEQCRYAALDVVWLASIWQRQQARLREQDRLEWLLEDCHALVEAARGPRDDARWYLRHRNAWRLEPRQLAAFQRLCVWRERAVRERNLPRNWLASDAMLMEMAAALPSNRYELSRVDGIKPALIKREGDTLLALIEEAVRLEASGLPAPLPSPVSDAYKKRMKALKAAVNERAAALSLPSEVLVTRRELERWISADLQRTDWPLLSGWRGDVLNDALVSALSGDARARASAPDAP</sequence>
<evidence type="ECO:0000256" key="4">
    <source>
        <dbReference type="ARBA" id="ARBA00022801"/>
    </source>
</evidence>
<dbReference type="InterPro" id="IPR051086">
    <property type="entry name" value="RNase_D-like"/>
</dbReference>
<evidence type="ECO:0000256" key="3">
    <source>
        <dbReference type="ARBA" id="ARBA00022722"/>
    </source>
</evidence>
<dbReference type="SMART" id="SM00341">
    <property type="entry name" value="HRDC"/>
    <property type="match status" value="1"/>
</dbReference>
<evidence type="ECO:0000256" key="6">
    <source>
        <dbReference type="HAMAP-Rule" id="MF_01899"/>
    </source>
</evidence>
<dbReference type="InterPro" id="IPR036397">
    <property type="entry name" value="RNaseH_sf"/>
</dbReference>
<evidence type="ECO:0000313" key="9">
    <source>
        <dbReference type="Proteomes" id="UP000244934"/>
    </source>
</evidence>
<dbReference type="InterPro" id="IPR002121">
    <property type="entry name" value="HRDC_dom"/>
</dbReference>
<protein>
    <recommendedName>
        <fullName evidence="6">Ribonuclease D</fullName>
        <shortName evidence="6">RNase D</shortName>
        <ecNumber evidence="6">3.1.13.5</ecNumber>
    </recommendedName>
</protein>
<dbReference type="GO" id="GO:0042780">
    <property type="term" value="P:tRNA 3'-end processing"/>
    <property type="evidence" value="ECO:0007669"/>
    <property type="project" value="UniProtKB-UniRule"/>
</dbReference>
<dbReference type="Pfam" id="PF01612">
    <property type="entry name" value="DNA_pol_A_exo1"/>
    <property type="match status" value="1"/>
</dbReference>
<evidence type="ECO:0000259" key="7">
    <source>
        <dbReference type="PROSITE" id="PS50967"/>
    </source>
</evidence>
<dbReference type="SUPFAM" id="SSF53098">
    <property type="entry name" value="Ribonuclease H-like"/>
    <property type="match status" value="1"/>
</dbReference>
<keyword evidence="5 6" id="KW-0269">Exonuclease</keyword>
<evidence type="ECO:0000313" key="8">
    <source>
        <dbReference type="EMBL" id="SPJ34584.1"/>
    </source>
</evidence>
<keyword evidence="2 6" id="KW-0819">tRNA processing</keyword>
<dbReference type="EC" id="3.1.13.5" evidence="6"/>
<dbReference type="Gene3D" id="3.30.420.10">
    <property type="entry name" value="Ribonuclease H-like superfamily/Ribonuclease H"/>
    <property type="match status" value="1"/>
</dbReference>
<dbReference type="InterPro" id="IPR010997">
    <property type="entry name" value="HRDC-like_sf"/>
</dbReference>
<dbReference type="InterPro" id="IPR002562">
    <property type="entry name" value="3'-5'_exonuclease_dom"/>
</dbReference>
<dbReference type="Pfam" id="PF00570">
    <property type="entry name" value="HRDC"/>
    <property type="match status" value="1"/>
</dbReference>
<dbReference type="GO" id="GO:0005737">
    <property type="term" value="C:cytoplasm"/>
    <property type="evidence" value="ECO:0007669"/>
    <property type="project" value="UniProtKB-SubCell"/>
</dbReference>
<dbReference type="AlphaFoldDB" id="A0A2R8CP82"/>
<keyword evidence="3 6" id="KW-0540">Nuclease</keyword>
<dbReference type="Pfam" id="PF21293">
    <property type="entry name" value="RNAseD_HRDC_C"/>
    <property type="match status" value="1"/>
</dbReference>
<dbReference type="PANTHER" id="PTHR47649:SF1">
    <property type="entry name" value="RIBONUCLEASE D"/>
    <property type="match status" value="1"/>
</dbReference>
<evidence type="ECO:0000256" key="2">
    <source>
        <dbReference type="ARBA" id="ARBA00022694"/>
    </source>
</evidence>
<dbReference type="NCBIfam" id="TIGR01388">
    <property type="entry name" value="rnd"/>
    <property type="match status" value="1"/>
</dbReference>
<comment type="catalytic activity">
    <reaction evidence="6">
        <text>Exonucleolytic cleavage that removes extra residues from the 3'-terminus of tRNA to produce 5'-mononucleotides.</text>
        <dbReference type="EC" id="3.1.13.5"/>
    </reaction>
</comment>
<dbReference type="CDD" id="cd06142">
    <property type="entry name" value="RNaseD_exo"/>
    <property type="match status" value="1"/>
</dbReference>
<dbReference type="HAMAP" id="MF_01899">
    <property type="entry name" value="RNase_D"/>
    <property type="match status" value="1"/>
</dbReference>
<dbReference type="SUPFAM" id="SSF47819">
    <property type="entry name" value="HRDC-like"/>
    <property type="match status" value="2"/>
</dbReference>
<dbReference type="InterPro" id="IPR012337">
    <property type="entry name" value="RNaseH-like_sf"/>
</dbReference>
<name>A0A2R8CP82_9GAMM</name>
<dbReference type="GO" id="GO:0033890">
    <property type="term" value="F:ribonuclease D activity"/>
    <property type="evidence" value="ECO:0007669"/>
    <property type="project" value="UniProtKB-UniRule"/>
</dbReference>
<evidence type="ECO:0000256" key="5">
    <source>
        <dbReference type="ARBA" id="ARBA00022839"/>
    </source>
</evidence>
<dbReference type="GO" id="GO:0008408">
    <property type="term" value="F:3'-5' exonuclease activity"/>
    <property type="evidence" value="ECO:0007669"/>
    <property type="project" value="InterPro"/>
</dbReference>
<organism evidence="8 9">
    <name type="scientific">Kushneria phyllosphaerae</name>
    <dbReference type="NCBI Taxonomy" id="2100822"/>
    <lineage>
        <taxon>Bacteria</taxon>
        <taxon>Pseudomonadati</taxon>
        <taxon>Pseudomonadota</taxon>
        <taxon>Gammaproteobacteria</taxon>
        <taxon>Oceanospirillales</taxon>
        <taxon>Halomonadaceae</taxon>
        <taxon>Kushneria</taxon>
    </lineage>
</organism>
<comment type="similarity">
    <text evidence="6">Belongs to the RNase D family.</text>
</comment>
<dbReference type="InterPro" id="IPR006292">
    <property type="entry name" value="RNase_D"/>
</dbReference>
<dbReference type="OrthoDB" id="9800549at2"/>
<accession>A0A2R8CP82</accession>
<dbReference type="EMBL" id="ONZI01000003">
    <property type="protein sequence ID" value="SPJ34584.1"/>
    <property type="molecule type" value="Genomic_DNA"/>
</dbReference>